<keyword evidence="16" id="KW-1185">Reference proteome</keyword>
<feature type="modified residue" description="4-aspartylphosphate" evidence="6">
    <location>
        <position position="954"/>
    </location>
</feature>
<dbReference type="SUPFAM" id="SSF55874">
    <property type="entry name" value="ATPase domain of HSP90 chaperone/DNA topoisomerase II/histidine kinase"/>
    <property type="match status" value="1"/>
</dbReference>
<dbReference type="SMART" id="SM00448">
    <property type="entry name" value="REC"/>
    <property type="match status" value="1"/>
</dbReference>
<evidence type="ECO:0000259" key="11">
    <source>
        <dbReference type="PROSITE" id="PS50109"/>
    </source>
</evidence>
<dbReference type="PROSITE" id="PS50113">
    <property type="entry name" value="PAC"/>
    <property type="match status" value="1"/>
</dbReference>
<gene>
    <name evidence="15" type="ORF">GCM10009107_55080</name>
</gene>
<feature type="domain" description="PAS" evidence="13">
    <location>
        <begin position="67"/>
        <end position="138"/>
    </location>
</feature>
<dbReference type="CDD" id="cd00082">
    <property type="entry name" value="HisKA"/>
    <property type="match status" value="1"/>
</dbReference>
<dbReference type="Pfam" id="PF00512">
    <property type="entry name" value="HisKA"/>
    <property type="match status" value="1"/>
</dbReference>
<evidence type="ECO:0000313" key="16">
    <source>
        <dbReference type="Proteomes" id="UP001500279"/>
    </source>
</evidence>
<dbReference type="EMBL" id="BAAAEW010000044">
    <property type="protein sequence ID" value="GAA0766736.1"/>
    <property type="molecule type" value="Genomic_DNA"/>
</dbReference>
<keyword evidence="7" id="KW-0175">Coiled coil</keyword>
<dbReference type="InterPro" id="IPR000014">
    <property type="entry name" value="PAS"/>
</dbReference>
<dbReference type="Gene3D" id="3.30.450.40">
    <property type="match status" value="1"/>
</dbReference>
<evidence type="ECO:0000256" key="9">
    <source>
        <dbReference type="SAM" id="Phobius"/>
    </source>
</evidence>
<evidence type="ECO:0000256" key="7">
    <source>
        <dbReference type="SAM" id="Coils"/>
    </source>
</evidence>
<keyword evidence="4" id="KW-0808">Transferase</keyword>
<organism evidence="15 16">
    <name type="scientific">Ideonella azotifigens</name>
    <dbReference type="NCBI Taxonomy" id="513160"/>
    <lineage>
        <taxon>Bacteria</taxon>
        <taxon>Pseudomonadati</taxon>
        <taxon>Pseudomonadota</taxon>
        <taxon>Betaproteobacteria</taxon>
        <taxon>Burkholderiales</taxon>
        <taxon>Sphaerotilaceae</taxon>
        <taxon>Ideonella</taxon>
    </lineage>
</organism>
<keyword evidence="3 6" id="KW-0597">Phosphoprotein</keyword>
<evidence type="ECO:0000313" key="15">
    <source>
        <dbReference type="EMBL" id="GAA0766736.1"/>
    </source>
</evidence>
<dbReference type="PANTHER" id="PTHR43047:SF64">
    <property type="entry name" value="HISTIDINE KINASE CONTAINING CHEY-HOMOLOGOUS RECEIVER DOMAIN AND PAS DOMAIN-RELATED"/>
    <property type="match status" value="1"/>
</dbReference>
<dbReference type="CDD" id="cd17546">
    <property type="entry name" value="REC_hyHK_CKI1_RcsC-like"/>
    <property type="match status" value="1"/>
</dbReference>
<dbReference type="Gene3D" id="3.30.565.10">
    <property type="entry name" value="Histidine kinase-like ATPase, C-terminal domain"/>
    <property type="match status" value="1"/>
</dbReference>
<reference evidence="15 16" key="1">
    <citation type="journal article" date="2019" name="Int. J. Syst. Evol. Microbiol.">
        <title>The Global Catalogue of Microorganisms (GCM) 10K type strain sequencing project: providing services to taxonomists for standard genome sequencing and annotation.</title>
        <authorList>
            <consortium name="The Broad Institute Genomics Platform"/>
            <consortium name="The Broad Institute Genome Sequencing Center for Infectious Disease"/>
            <person name="Wu L."/>
            <person name="Ma J."/>
        </authorList>
    </citation>
    <scope>NUCLEOTIDE SEQUENCE [LARGE SCALE GENOMIC DNA]</scope>
    <source>
        <strain evidence="15 16">JCM 15503</strain>
    </source>
</reference>
<keyword evidence="10" id="KW-0732">Signal</keyword>
<dbReference type="NCBIfam" id="TIGR00229">
    <property type="entry name" value="sensory_box"/>
    <property type="match status" value="2"/>
</dbReference>
<dbReference type="InterPro" id="IPR001610">
    <property type="entry name" value="PAC"/>
</dbReference>
<dbReference type="SUPFAM" id="SSF55785">
    <property type="entry name" value="PYP-like sensor domain (PAS domain)"/>
    <property type="match status" value="3"/>
</dbReference>
<feature type="chain" id="PRO_5046806051" description="histidine kinase" evidence="10">
    <location>
        <begin position="20"/>
        <end position="1024"/>
    </location>
</feature>
<dbReference type="SMART" id="SM00387">
    <property type="entry name" value="HATPase_c"/>
    <property type="match status" value="1"/>
</dbReference>
<dbReference type="InterPro" id="IPR004358">
    <property type="entry name" value="Sig_transdc_His_kin-like_C"/>
</dbReference>
<comment type="catalytic activity">
    <reaction evidence="1">
        <text>ATP + protein L-histidine = ADP + protein N-phospho-L-histidine.</text>
        <dbReference type="EC" id="2.7.13.3"/>
    </reaction>
</comment>
<keyword evidence="9" id="KW-1133">Transmembrane helix</keyword>
<dbReference type="Pfam" id="PF08448">
    <property type="entry name" value="PAS_4"/>
    <property type="match status" value="2"/>
</dbReference>
<sequence length="1024" mass="110907">MTLALAPAMALAFSLPARAAGVLAGAAWQRDLGMLLSLAALAGGAALIWAVAMRRMVERRTRELQDQRQSLHTLVSTLPDLVFVKDLKGVYRACNPAFERVFGKPEAGIIGHTDHALTTPEQADAQRQHDLDALAANRPLMSEDWLTLAADGSKALFETIKAPMRDASGRVIGVLGIARDVTQHRHAEQRLRRLNQLYRVLGRVQDAAHVKGDPSSLYAAICQAVVEEGGMSLAWIGSTDDRRETLRPVQRAGDTLQPLPPLRIGNLQRPGWTGDEPGRGGSSATAALRAWREGSTALVLESPAQPALPGMAAVPAGGAWLAMPLKVDTEVRAVLCMRAEQAERFDAEEVGVLERLAMQVSLRLTADEAEAARQKVVSALRDSEARFSLMFQTSPVGMLLKSSPGGRVADVNQAWLDLCGYQRSEVIGPGAPPLALWVDTAQHAAAMAELQETGRVSGREMRLRKRSGEQVDIAYSATRTPLGGQDHLLASFVDITLQKHATRRAEEEADQLEHEVARRTAELNSLFEALPDLYFRLSPAGVVLDYRAGNTVTLLRDPAQFLGRPVREVLPGDAADKLMAALAQVGASQQPVSIEYALAMPAGEQTYEARIVPTEPGGDLVAVVRNVSERHALETEREAAREEAERQARHRSEFLANMSHEIRTPLNAILGFAQLGFEQTQGRVTQTGYNRILSAGKLLLAIVNDVLDYSKIEAGRMDVESIPASPRQLIDATADMVRDTAQQKGLALRVHLAPELPLACMTDPTRLQQILANLLANAVKFTHKGGIDLLADRDGNGDGEWLRIRVQDSGIGMNAGQREALFAPFRQADASTTRRYGGTGLGLAISRQLAELMGGEITVHSTLGVGSEFTLRLPLRAVPARWQQLSLAEDDMPRSGPQLEGLRLLVAEDNPVNQIVIKQALSSAGARVTLAADGREAVNLVTDSPDGFDAVLMDIQMPEMDGYEATRRIRLLAPQLPVIGQTAHALQEERDQCLACGMVAHVAKPIDLARLIATLRAVMRQPVA</sequence>
<evidence type="ECO:0000256" key="3">
    <source>
        <dbReference type="ARBA" id="ARBA00022553"/>
    </source>
</evidence>
<dbReference type="PANTHER" id="PTHR43047">
    <property type="entry name" value="TWO-COMPONENT HISTIDINE PROTEIN KINASE"/>
    <property type="match status" value="1"/>
</dbReference>
<evidence type="ECO:0000256" key="2">
    <source>
        <dbReference type="ARBA" id="ARBA00012438"/>
    </source>
</evidence>
<dbReference type="CDD" id="cd16922">
    <property type="entry name" value="HATPase_EvgS-ArcB-TorS-like"/>
    <property type="match status" value="1"/>
</dbReference>
<dbReference type="InterPro" id="IPR035965">
    <property type="entry name" value="PAS-like_dom_sf"/>
</dbReference>
<feature type="domain" description="PAC" evidence="14">
    <location>
        <begin position="141"/>
        <end position="193"/>
    </location>
</feature>
<dbReference type="InterPro" id="IPR013656">
    <property type="entry name" value="PAS_4"/>
</dbReference>
<keyword evidence="5" id="KW-0418">Kinase</keyword>
<evidence type="ECO:0000256" key="1">
    <source>
        <dbReference type="ARBA" id="ARBA00000085"/>
    </source>
</evidence>
<feature type="domain" description="Response regulatory" evidence="12">
    <location>
        <begin position="903"/>
        <end position="1019"/>
    </location>
</feature>
<dbReference type="Pfam" id="PF00072">
    <property type="entry name" value="Response_reg"/>
    <property type="match status" value="1"/>
</dbReference>
<dbReference type="InterPro" id="IPR000700">
    <property type="entry name" value="PAS-assoc_C"/>
</dbReference>
<dbReference type="InterPro" id="IPR036890">
    <property type="entry name" value="HATPase_C_sf"/>
</dbReference>
<dbReference type="SMART" id="SM00091">
    <property type="entry name" value="PAS"/>
    <property type="match status" value="3"/>
</dbReference>
<dbReference type="Gene3D" id="3.30.450.20">
    <property type="entry name" value="PAS domain"/>
    <property type="match status" value="3"/>
</dbReference>
<dbReference type="CDD" id="cd00130">
    <property type="entry name" value="PAS"/>
    <property type="match status" value="3"/>
</dbReference>
<dbReference type="InterPro" id="IPR001789">
    <property type="entry name" value="Sig_transdc_resp-reg_receiver"/>
</dbReference>
<keyword evidence="9" id="KW-0472">Membrane</keyword>
<dbReference type="Pfam" id="PF13426">
    <property type="entry name" value="PAS_9"/>
    <property type="match status" value="1"/>
</dbReference>
<dbReference type="PROSITE" id="PS50112">
    <property type="entry name" value="PAS"/>
    <property type="match status" value="2"/>
</dbReference>
<feature type="signal peptide" evidence="10">
    <location>
        <begin position="1"/>
        <end position="19"/>
    </location>
</feature>
<dbReference type="SMART" id="SM00086">
    <property type="entry name" value="PAC"/>
    <property type="match status" value="2"/>
</dbReference>
<dbReference type="SUPFAM" id="SSF55781">
    <property type="entry name" value="GAF domain-like"/>
    <property type="match status" value="1"/>
</dbReference>
<evidence type="ECO:0000256" key="10">
    <source>
        <dbReference type="SAM" id="SignalP"/>
    </source>
</evidence>
<dbReference type="PROSITE" id="PS50109">
    <property type="entry name" value="HIS_KIN"/>
    <property type="match status" value="1"/>
</dbReference>
<feature type="domain" description="PAS" evidence="13">
    <location>
        <begin position="383"/>
        <end position="428"/>
    </location>
</feature>
<dbReference type="Pfam" id="PF02518">
    <property type="entry name" value="HATPase_c"/>
    <property type="match status" value="1"/>
</dbReference>
<evidence type="ECO:0000259" key="13">
    <source>
        <dbReference type="PROSITE" id="PS50112"/>
    </source>
</evidence>
<dbReference type="InterPro" id="IPR029016">
    <property type="entry name" value="GAF-like_dom_sf"/>
</dbReference>
<evidence type="ECO:0000259" key="12">
    <source>
        <dbReference type="PROSITE" id="PS50110"/>
    </source>
</evidence>
<dbReference type="Gene3D" id="3.40.50.2300">
    <property type="match status" value="1"/>
</dbReference>
<dbReference type="InterPro" id="IPR003661">
    <property type="entry name" value="HisK_dim/P_dom"/>
</dbReference>
<comment type="caution">
    <text evidence="15">The sequence shown here is derived from an EMBL/GenBank/DDBJ whole genome shotgun (WGS) entry which is preliminary data.</text>
</comment>
<dbReference type="SUPFAM" id="SSF52172">
    <property type="entry name" value="CheY-like"/>
    <property type="match status" value="1"/>
</dbReference>
<evidence type="ECO:0000256" key="6">
    <source>
        <dbReference type="PROSITE-ProRule" id="PRU00169"/>
    </source>
</evidence>
<feature type="transmembrane region" description="Helical" evidence="9">
    <location>
        <begin position="34"/>
        <end position="52"/>
    </location>
</feature>
<dbReference type="SMART" id="SM00388">
    <property type="entry name" value="HisKA"/>
    <property type="match status" value="1"/>
</dbReference>
<proteinExistence type="predicted"/>
<name>A0ABN1KH82_9BURK</name>
<protein>
    <recommendedName>
        <fullName evidence="2">histidine kinase</fullName>
        <ecNumber evidence="2">2.7.13.3</ecNumber>
    </recommendedName>
</protein>
<evidence type="ECO:0000256" key="5">
    <source>
        <dbReference type="ARBA" id="ARBA00022777"/>
    </source>
</evidence>
<feature type="region of interest" description="Disordered" evidence="8">
    <location>
        <begin position="253"/>
        <end position="283"/>
    </location>
</feature>
<dbReference type="Proteomes" id="UP001500279">
    <property type="component" value="Unassembled WGS sequence"/>
</dbReference>
<evidence type="ECO:0000256" key="8">
    <source>
        <dbReference type="SAM" id="MobiDB-lite"/>
    </source>
</evidence>
<dbReference type="InterPro" id="IPR005467">
    <property type="entry name" value="His_kinase_dom"/>
</dbReference>
<dbReference type="EC" id="2.7.13.3" evidence="2"/>
<evidence type="ECO:0000259" key="14">
    <source>
        <dbReference type="PROSITE" id="PS50113"/>
    </source>
</evidence>
<keyword evidence="9" id="KW-0812">Transmembrane</keyword>
<dbReference type="InterPro" id="IPR003594">
    <property type="entry name" value="HATPase_dom"/>
</dbReference>
<dbReference type="Pfam" id="PF13185">
    <property type="entry name" value="GAF_2"/>
    <property type="match status" value="1"/>
</dbReference>
<feature type="domain" description="Histidine kinase" evidence="11">
    <location>
        <begin position="657"/>
        <end position="877"/>
    </location>
</feature>
<dbReference type="InterPro" id="IPR036097">
    <property type="entry name" value="HisK_dim/P_sf"/>
</dbReference>
<evidence type="ECO:0000256" key="4">
    <source>
        <dbReference type="ARBA" id="ARBA00022679"/>
    </source>
</evidence>
<dbReference type="InterPro" id="IPR003018">
    <property type="entry name" value="GAF"/>
</dbReference>
<dbReference type="PROSITE" id="PS50110">
    <property type="entry name" value="RESPONSE_REGULATORY"/>
    <property type="match status" value="1"/>
</dbReference>
<feature type="coiled-coil region" evidence="7">
    <location>
        <begin position="495"/>
        <end position="529"/>
    </location>
</feature>
<dbReference type="SUPFAM" id="SSF47384">
    <property type="entry name" value="Homodimeric domain of signal transducing histidine kinase"/>
    <property type="match status" value="1"/>
</dbReference>
<accession>A0ABN1KH82</accession>
<dbReference type="PRINTS" id="PR00344">
    <property type="entry name" value="BCTRLSENSOR"/>
</dbReference>
<dbReference type="InterPro" id="IPR011006">
    <property type="entry name" value="CheY-like_superfamily"/>
</dbReference>
<dbReference type="Gene3D" id="1.10.287.130">
    <property type="match status" value="1"/>
</dbReference>